<dbReference type="Proteomes" id="UP000183104">
    <property type="component" value="Unassembled WGS sequence"/>
</dbReference>
<dbReference type="GO" id="GO:0006310">
    <property type="term" value="P:DNA recombination"/>
    <property type="evidence" value="ECO:0007669"/>
    <property type="project" value="UniProtKB-KW"/>
</dbReference>
<dbReference type="STRING" id="381306.AN478_06900"/>
<evidence type="ECO:0000259" key="7">
    <source>
        <dbReference type="PROSITE" id="PS51900"/>
    </source>
</evidence>
<dbReference type="Pfam" id="PF00589">
    <property type="entry name" value="Phage_integrase"/>
    <property type="match status" value="1"/>
</dbReference>
<dbReference type="Gene3D" id="1.10.150.130">
    <property type="match status" value="1"/>
</dbReference>
<dbReference type="InterPro" id="IPR013762">
    <property type="entry name" value="Integrase-like_cat_sf"/>
</dbReference>
<comment type="similarity">
    <text evidence="1">Belongs to the 'phage' integrase family.</text>
</comment>
<dbReference type="PANTHER" id="PTHR30349:SF64">
    <property type="entry name" value="PROPHAGE INTEGRASE INTD-RELATED"/>
    <property type="match status" value="1"/>
</dbReference>
<dbReference type="Gene3D" id="1.10.443.10">
    <property type="entry name" value="Intergrase catalytic core"/>
    <property type="match status" value="1"/>
</dbReference>
<dbReference type="PANTHER" id="PTHR30349">
    <property type="entry name" value="PHAGE INTEGRASE-RELATED"/>
    <property type="match status" value="1"/>
</dbReference>
<accession>A0A0P9C6P8</accession>
<evidence type="ECO:0000256" key="1">
    <source>
        <dbReference type="ARBA" id="ARBA00008857"/>
    </source>
</evidence>
<dbReference type="OrthoDB" id="9057547at2"/>
<dbReference type="InterPro" id="IPR011010">
    <property type="entry name" value="DNA_brk_join_enz"/>
</dbReference>
<evidence type="ECO:0000313" key="9">
    <source>
        <dbReference type="Proteomes" id="UP000183104"/>
    </source>
</evidence>
<proteinExistence type="inferred from homology"/>
<sequence>MPQPERGGHREGRLFYRNGSSKIWAQYYDADGRRRRRSTGQTDWDRAAALLRQWEQDAFLGRHFAVPAARTFDELMVAFLEDTAGERDPKRDNLCLRHLYPAFSGRDLHGLTSAEIRRYARQRQRAGAAASTVNKEIGLLSKAINHARLEWGWELPNPTSGCRLPEPEGRLRWLTKAEAARLIEAAGRTRAPHLADLIRLGLYTGMRRGELFRLEWRRVDLQQGLVFLDPGHQKNRRRGSVPLNATARAALVSRRQWVAEHCPDSPWVFAKKDGEPLGDVKNGFASACKAAGIVDFRIHDLRHTFASWLVMSGVPLYEVRDLLRHRSITQTERYAHLAPDRLAAAAAVLDGEPAAGDTGAAPAEVVALAQN</sequence>
<dbReference type="EMBL" id="FMUN01000008">
    <property type="protein sequence ID" value="SCY62546.1"/>
    <property type="molecule type" value="Genomic_DNA"/>
</dbReference>
<evidence type="ECO:0000313" key="8">
    <source>
        <dbReference type="EMBL" id="SCY62546.1"/>
    </source>
</evidence>
<evidence type="ECO:0000256" key="5">
    <source>
        <dbReference type="PROSITE-ProRule" id="PRU01248"/>
    </source>
</evidence>
<dbReference type="InterPro" id="IPR050090">
    <property type="entry name" value="Tyrosine_recombinase_XerCD"/>
</dbReference>
<evidence type="ECO:0000256" key="3">
    <source>
        <dbReference type="ARBA" id="ARBA00023125"/>
    </source>
</evidence>
<protein>
    <submittedName>
        <fullName evidence="8">Site-specific recombinase XerD</fullName>
    </submittedName>
</protein>
<dbReference type="InterPro" id="IPR044068">
    <property type="entry name" value="CB"/>
</dbReference>
<dbReference type="AlphaFoldDB" id="A0A0P9C6P8"/>
<dbReference type="PROSITE" id="PS51900">
    <property type="entry name" value="CB"/>
    <property type="match status" value="1"/>
</dbReference>
<keyword evidence="2" id="KW-0229">DNA integration</keyword>
<dbReference type="GO" id="GO:0003677">
    <property type="term" value="F:DNA binding"/>
    <property type="evidence" value="ECO:0007669"/>
    <property type="project" value="UniProtKB-UniRule"/>
</dbReference>
<dbReference type="InterPro" id="IPR010998">
    <property type="entry name" value="Integrase_recombinase_N"/>
</dbReference>
<dbReference type="PROSITE" id="PS51898">
    <property type="entry name" value="TYR_RECOMBINASE"/>
    <property type="match status" value="1"/>
</dbReference>
<reference evidence="9" key="1">
    <citation type="submission" date="2016-10" db="EMBL/GenBank/DDBJ databases">
        <authorList>
            <person name="Varghese N."/>
        </authorList>
    </citation>
    <scope>NUCLEOTIDE SEQUENCE [LARGE SCALE GENOMIC DNA]</scope>
    <source>
        <strain evidence="9">HL 19</strain>
    </source>
</reference>
<dbReference type="CDD" id="cd00796">
    <property type="entry name" value="INT_Rci_Hp1_C"/>
    <property type="match status" value="1"/>
</dbReference>
<keyword evidence="9" id="KW-1185">Reference proteome</keyword>
<feature type="domain" description="Core-binding (CB)" evidence="7">
    <location>
        <begin position="70"/>
        <end position="148"/>
    </location>
</feature>
<dbReference type="GO" id="GO:0015074">
    <property type="term" value="P:DNA integration"/>
    <property type="evidence" value="ECO:0007669"/>
    <property type="project" value="UniProtKB-KW"/>
</dbReference>
<keyword evidence="4" id="KW-0233">DNA recombination</keyword>
<evidence type="ECO:0000256" key="4">
    <source>
        <dbReference type="ARBA" id="ARBA00023172"/>
    </source>
</evidence>
<dbReference type="InterPro" id="IPR002104">
    <property type="entry name" value="Integrase_catalytic"/>
</dbReference>
<dbReference type="SUPFAM" id="SSF56349">
    <property type="entry name" value="DNA breaking-rejoining enzymes"/>
    <property type="match status" value="1"/>
</dbReference>
<evidence type="ECO:0000256" key="2">
    <source>
        <dbReference type="ARBA" id="ARBA00022908"/>
    </source>
</evidence>
<feature type="domain" description="Tyr recombinase" evidence="6">
    <location>
        <begin position="169"/>
        <end position="347"/>
    </location>
</feature>
<gene>
    <name evidence="8" type="ORF">SAMN05661077_2743</name>
</gene>
<evidence type="ECO:0000259" key="6">
    <source>
        <dbReference type="PROSITE" id="PS51898"/>
    </source>
</evidence>
<keyword evidence="3 5" id="KW-0238">DNA-binding</keyword>
<name>A0A0P9C6P8_9GAMM</name>
<organism evidence="8 9">
    <name type="scientific">Thiohalorhabdus denitrificans</name>
    <dbReference type="NCBI Taxonomy" id="381306"/>
    <lineage>
        <taxon>Bacteria</taxon>
        <taxon>Pseudomonadati</taxon>
        <taxon>Pseudomonadota</taxon>
        <taxon>Gammaproteobacteria</taxon>
        <taxon>Thiohalorhabdales</taxon>
        <taxon>Thiohalorhabdaceae</taxon>
        <taxon>Thiohalorhabdus</taxon>
    </lineage>
</organism>